<keyword evidence="2" id="KW-0676">Redox-active center</keyword>
<proteinExistence type="predicted"/>
<dbReference type="NCBIfam" id="NF001808">
    <property type="entry name" value="PRK00522.1"/>
    <property type="match status" value="1"/>
</dbReference>
<dbReference type="InterPro" id="IPR013740">
    <property type="entry name" value="Redoxin"/>
</dbReference>
<evidence type="ECO:0000313" key="4">
    <source>
        <dbReference type="EMBL" id="SNS49989.1"/>
    </source>
</evidence>
<evidence type="ECO:0000259" key="3">
    <source>
        <dbReference type="PROSITE" id="PS51352"/>
    </source>
</evidence>
<keyword evidence="1" id="KW-1015">Disulfide bond</keyword>
<feature type="domain" description="Thioredoxin" evidence="3">
    <location>
        <begin position="18"/>
        <end position="166"/>
    </location>
</feature>
<dbReference type="RefSeq" id="WP_089355178.1">
    <property type="nucleotide sequence ID" value="NZ_FZPD01000001.1"/>
</dbReference>
<evidence type="ECO:0000256" key="1">
    <source>
        <dbReference type="ARBA" id="ARBA00023157"/>
    </source>
</evidence>
<keyword evidence="4" id="KW-0575">Peroxidase</keyword>
<name>A0A239EZC9_EKHLU</name>
<dbReference type="InterPro" id="IPR013766">
    <property type="entry name" value="Thioredoxin_domain"/>
</dbReference>
<dbReference type="GO" id="GO:0008379">
    <property type="term" value="F:thioredoxin peroxidase activity"/>
    <property type="evidence" value="ECO:0007669"/>
    <property type="project" value="InterPro"/>
</dbReference>
<dbReference type="AlphaFoldDB" id="A0A239EZC9"/>
<sequence length="166" mass="18055">MAKITLGGTETNTIGDLPAVGAAAPDFTLVSKDMQEKTLASYHGQKVILNIYPSIDTGICAMSTKRFNEEASKLENTRIVCISKDLPFALKRYCDAENIENLDNLTNFRDGGNFGKQYGVEIFDGAFKGLNARAIVVVNEQGAVKYTELVPEVGQEPDYEKALAAL</sequence>
<dbReference type="InterPro" id="IPR050455">
    <property type="entry name" value="Tpx_Peroxidase_subfamily"/>
</dbReference>
<reference evidence="4 5" key="1">
    <citation type="submission" date="2017-06" db="EMBL/GenBank/DDBJ databases">
        <authorList>
            <person name="Kim H.J."/>
            <person name="Triplett B.A."/>
        </authorList>
    </citation>
    <scope>NUCLEOTIDE SEQUENCE [LARGE SCALE GENOMIC DNA]</scope>
    <source>
        <strain evidence="4 5">DSM 19307</strain>
    </source>
</reference>
<dbReference type="OrthoDB" id="9809746at2"/>
<dbReference type="PANTHER" id="PTHR43110:SF1">
    <property type="entry name" value="THIOL PEROXIDASE"/>
    <property type="match status" value="1"/>
</dbReference>
<dbReference type="InterPro" id="IPR002065">
    <property type="entry name" value="TPX"/>
</dbReference>
<evidence type="ECO:0000256" key="2">
    <source>
        <dbReference type="ARBA" id="ARBA00023284"/>
    </source>
</evidence>
<keyword evidence="5" id="KW-1185">Reference proteome</keyword>
<dbReference type="Proteomes" id="UP000198393">
    <property type="component" value="Unassembled WGS sequence"/>
</dbReference>
<dbReference type="CDD" id="cd03014">
    <property type="entry name" value="PRX_Atyp2cys"/>
    <property type="match status" value="1"/>
</dbReference>
<dbReference type="SUPFAM" id="SSF52833">
    <property type="entry name" value="Thioredoxin-like"/>
    <property type="match status" value="1"/>
</dbReference>
<accession>A0A239EZC9</accession>
<evidence type="ECO:0000313" key="5">
    <source>
        <dbReference type="Proteomes" id="UP000198393"/>
    </source>
</evidence>
<dbReference type="EMBL" id="FZPD01000001">
    <property type="protein sequence ID" value="SNS49989.1"/>
    <property type="molecule type" value="Genomic_DNA"/>
</dbReference>
<organism evidence="4 5">
    <name type="scientific">Ekhidna lutea</name>
    <dbReference type="NCBI Taxonomy" id="447679"/>
    <lineage>
        <taxon>Bacteria</taxon>
        <taxon>Pseudomonadati</taxon>
        <taxon>Bacteroidota</taxon>
        <taxon>Cytophagia</taxon>
        <taxon>Cytophagales</taxon>
        <taxon>Reichenbachiellaceae</taxon>
        <taxon>Ekhidna</taxon>
    </lineage>
</organism>
<dbReference type="PROSITE" id="PS51352">
    <property type="entry name" value="THIOREDOXIN_2"/>
    <property type="match status" value="1"/>
</dbReference>
<dbReference type="Gene3D" id="3.40.30.10">
    <property type="entry name" value="Glutaredoxin"/>
    <property type="match status" value="1"/>
</dbReference>
<dbReference type="Pfam" id="PF08534">
    <property type="entry name" value="Redoxin"/>
    <property type="match status" value="1"/>
</dbReference>
<dbReference type="InterPro" id="IPR036249">
    <property type="entry name" value="Thioredoxin-like_sf"/>
</dbReference>
<gene>
    <name evidence="4" type="ORF">SAMN05421640_0408</name>
</gene>
<keyword evidence="4" id="KW-0560">Oxidoreductase</keyword>
<protein>
    <submittedName>
        <fullName evidence="4">Thiol peroxidase (Atypical 2-Cys peroxiredoxin)</fullName>
    </submittedName>
</protein>
<dbReference type="PANTHER" id="PTHR43110">
    <property type="entry name" value="THIOL PEROXIDASE"/>
    <property type="match status" value="1"/>
</dbReference>